<proteinExistence type="predicted"/>
<name>A0ABW2KB63_9ACTN</name>
<keyword evidence="3" id="KW-1185">Reference proteome</keyword>
<dbReference type="RefSeq" id="WP_379868327.1">
    <property type="nucleotide sequence ID" value="NZ_JBHTBH010000001.1"/>
</dbReference>
<keyword evidence="1" id="KW-0812">Transmembrane</keyword>
<evidence type="ECO:0000313" key="2">
    <source>
        <dbReference type="EMBL" id="MFC7326530.1"/>
    </source>
</evidence>
<feature type="transmembrane region" description="Helical" evidence="1">
    <location>
        <begin position="63"/>
        <end position="82"/>
    </location>
</feature>
<gene>
    <name evidence="2" type="ORF">ACFQRF_02145</name>
</gene>
<keyword evidence="1" id="KW-1133">Transmembrane helix</keyword>
<organism evidence="2 3">
    <name type="scientific">Marinactinospora rubrisoli</name>
    <dbReference type="NCBI Taxonomy" id="2715399"/>
    <lineage>
        <taxon>Bacteria</taxon>
        <taxon>Bacillati</taxon>
        <taxon>Actinomycetota</taxon>
        <taxon>Actinomycetes</taxon>
        <taxon>Streptosporangiales</taxon>
        <taxon>Nocardiopsidaceae</taxon>
        <taxon>Marinactinospora</taxon>
    </lineage>
</organism>
<comment type="caution">
    <text evidence="2">The sequence shown here is derived from an EMBL/GenBank/DDBJ whole genome shotgun (WGS) entry which is preliminary data.</text>
</comment>
<dbReference type="Proteomes" id="UP001596540">
    <property type="component" value="Unassembled WGS sequence"/>
</dbReference>
<feature type="transmembrane region" description="Helical" evidence="1">
    <location>
        <begin position="37"/>
        <end position="56"/>
    </location>
</feature>
<reference evidence="3" key="1">
    <citation type="journal article" date="2019" name="Int. J. Syst. Evol. Microbiol.">
        <title>The Global Catalogue of Microorganisms (GCM) 10K type strain sequencing project: providing services to taxonomists for standard genome sequencing and annotation.</title>
        <authorList>
            <consortium name="The Broad Institute Genomics Platform"/>
            <consortium name="The Broad Institute Genome Sequencing Center for Infectious Disease"/>
            <person name="Wu L."/>
            <person name="Ma J."/>
        </authorList>
    </citation>
    <scope>NUCLEOTIDE SEQUENCE [LARGE SCALE GENOMIC DNA]</scope>
    <source>
        <strain evidence="3">CGMCC 4.7382</strain>
    </source>
</reference>
<keyword evidence="1" id="KW-0472">Membrane</keyword>
<evidence type="ECO:0008006" key="4">
    <source>
        <dbReference type="Google" id="ProtNLM"/>
    </source>
</evidence>
<protein>
    <recommendedName>
        <fullName evidence="4">Integral membrane protein</fullName>
    </recommendedName>
</protein>
<sequence length="208" mass="21777">MHLPSRGPLWLVRTAVLAVACTGIAWAGHTLWADGTAPARSFPLATAFMALVLAPFTRSQRGFGEIFGVLAAAQAAMHVLFVSADPADAHPDTVLAEVGPCLLGYSPGMLAGHLWAALLAAALLSRGEAAVWSLLALLTNALPRLLTPAAPPAAPRPLVARRPAGRRVRGAVHRLRSRGPPFGGTYTLRRVCGAGSELPLFFAERSPT</sequence>
<evidence type="ECO:0000256" key="1">
    <source>
        <dbReference type="SAM" id="Phobius"/>
    </source>
</evidence>
<accession>A0ABW2KB63</accession>
<dbReference type="EMBL" id="JBHTBH010000001">
    <property type="protein sequence ID" value="MFC7326530.1"/>
    <property type="molecule type" value="Genomic_DNA"/>
</dbReference>
<feature type="transmembrane region" description="Helical" evidence="1">
    <location>
        <begin position="102"/>
        <end position="124"/>
    </location>
</feature>
<evidence type="ECO:0000313" key="3">
    <source>
        <dbReference type="Proteomes" id="UP001596540"/>
    </source>
</evidence>